<dbReference type="RefSeq" id="WP_158200345.1">
    <property type="nucleotide sequence ID" value="NZ_CP046973.1"/>
</dbReference>
<dbReference type="Proteomes" id="UP000438345">
    <property type="component" value="Chromosome"/>
</dbReference>
<sequence length="68" mass="7823">MSFSPESIRNTSVSDQATNNDALGFEPYVIAIAEFLLHQQTQPPLIPFFFIRSRHNRVHLLLVIFSHL</sequence>
<evidence type="ECO:0000313" key="1">
    <source>
        <dbReference type="EMBL" id="QGZ90394.1"/>
    </source>
</evidence>
<gene>
    <name evidence="1" type="ORF">GQR42_13440</name>
</gene>
<evidence type="ECO:0000313" key="2">
    <source>
        <dbReference type="Proteomes" id="UP000438345"/>
    </source>
</evidence>
<name>A0A857D3U2_MICAE</name>
<organism evidence="1 2">
    <name type="scientific">Microcystis aeruginosa FD4</name>
    <dbReference type="NCBI Taxonomy" id="2686288"/>
    <lineage>
        <taxon>Bacteria</taxon>
        <taxon>Bacillati</taxon>
        <taxon>Cyanobacteriota</taxon>
        <taxon>Cyanophyceae</taxon>
        <taxon>Oscillatoriophycideae</taxon>
        <taxon>Chroococcales</taxon>
        <taxon>Microcystaceae</taxon>
        <taxon>Microcystis</taxon>
    </lineage>
</organism>
<proteinExistence type="predicted"/>
<dbReference type="EMBL" id="CP046973">
    <property type="protein sequence ID" value="QGZ90394.1"/>
    <property type="molecule type" value="Genomic_DNA"/>
</dbReference>
<dbReference type="AlphaFoldDB" id="A0A857D3U2"/>
<protein>
    <submittedName>
        <fullName evidence="1">Uncharacterized protein</fullName>
    </submittedName>
</protein>
<reference evidence="1 2" key="1">
    <citation type="submission" date="2019-12" db="EMBL/GenBank/DDBJ databases">
        <title>Complete genome sequence of Microcystis aeruginosa strain FD4.</title>
        <authorList>
            <person name="Urakawa H."/>
        </authorList>
    </citation>
    <scope>NUCLEOTIDE SEQUENCE [LARGE SCALE GENOMIC DNA]</scope>
    <source>
        <strain evidence="1 2">FD4</strain>
    </source>
</reference>
<accession>A0A857D3U2</accession>